<protein>
    <recommendedName>
        <fullName evidence="2">DUF6534 domain-containing protein</fullName>
    </recommendedName>
</protein>
<gene>
    <name evidence="3" type="ORF">M413DRAFT_21948</name>
</gene>
<feature type="transmembrane region" description="Helical" evidence="1">
    <location>
        <begin position="129"/>
        <end position="153"/>
    </location>
</feature>
<reference evidence="4" key="2">
    <citation type="submission" date="2015-01" db="EMBL/GenBank/DDBJ databases">
        <title>Evolutionary Origins and Diversification of the Mycorrhizal Mutualists.</title>
        <authorList>
            <consortium name="DOE Joint Genome Institute"/>
            <consortium name="Mycorrhizal Genomics Consortium"/>
            <person name="Kohler A."/>
            <person name="Kuo A."/>
            <person name="Nagy L.G."/>
            <person name="Floudas D."/>
            <person name="Copeland A."/>
            <person name="Barry K.W."/>
            <person name="Cichocki N."/>
            <person name="Veneault-Fourrey C."/>
            <person name="LaButti K."/>
            <person name="Lindquist E.A."/>
            <person name="Lipzen A."/>
            <person name="Lundell T."/>
            <person name="Morin E."/>
            <person name="Murat C."/>
            <person name="Riley R."/>
            <person name="Ohm R."/>
            <person name="Sun H."/>
            <person name="Tunlid A."/>
            <person name="Henrissat B."/>
            <person name="Grigoriev I.V."/>
            <person name="Hibbett D.S."/>
            <person name="Martin F."/>
        </authorList>
    </citation>
    <scope>NUCLEOTIDE SEQUENCE [LARGE SCALE GENOMIC DNA]</scope>
    <source>
        <strain evidence="4">h7</strain>
    </source>
</reference>
<dbReference type="PANTHER" id="PTHR40465">
    <property type="entry name" value="CHROMOSOME 1, WHOLE GENOME SHOTGUN SEQUENCE"/>
    <property type="match status" value="1"/>
</dbReference>
<feature type="transmembrane region" description="Helical" evidence="1">
    <location>
        <begin position="58"/>
        <end position="81"/>
    </location>
</feature>
<accession>A0A0C3D112</accession>
<reference evidence="3 4" key="1">
    <citation type="submission" date="2014-04" db="EMBL/GenBank/DDBJ databases">
        <authorList>
            <consortium name="DOE Joint Genome Institute"/>
            <person name="Kuo A."/>
            <person name="Gay G."/>
            <person name="Dore J."/>
            <person name="Kohler A."/>
            <person name="Nagy L.G."/>
            <person name="Floudas D."/>
            <person name="Copeland A."/>
            <person name="Barry K.W."/>
            <person name="Cichocki N."/>
            <person name="Veneault-Fourrey C."/>
            <person name="LaButti K."/>
            <person name="Lindquist E.A."/>
            <person name="Lipzen A."/>
            <person name="Lundell T."/>
            <person name="Morin E."/>
            <person name="Murat C."/>
            <person name="Sun H."/>
            <person name="Tunlid A."/>
            <person name="Henrissat B."/>
            <person name="Grigoriev I.V."/>
            <person name="Hibbett D.S."/>
            <person name="Martin F."/>
            <person name="Nordberg H.P."/>
            <person name="Cantor M.N."/>
            <person name="Hua S.X."/>
        </authorList>
    </citation>
    <scope>NUCLEOTIDE SEQUENCE [LARGE SCALE GENOMIC DNA]</scope>
    <source>
        <strain evidence="4">h7</strain>
    </source>
</reference>
<keyword evidence="1" id="KW-1133">Transmembrane helix</keyword>
<keyword evidence="1" id="KW-0472">Membrane</keyword>
<organism evidence="3 4">
    <name type="scientific">Hebeloma cylindrosporum</name>
    <dbReference type="NCBI Taxonomy" id="76867"/>
    <lineage>
        <taxon>Eukaryota</taxon>
        <taxon>Fungi</taxon>
        <taxon>Dikarya</taxon>
        <taxon>Basidiomycota</taxon>
        <taxon>Agaricomycotina</taxon>
        <taxon>Agaricomycetes</taxon>
        <taxon>Agaricomycetidae</taxon>
        <taxon>Agaricales</taxon>
        <taxon>Agaricineae</taxon>
        <taxon>Hymenogastraceae</taxon>
        <taxon>Hebeloma</taxon>
    </lineage>
</organism>
<dbReference type="EMBL" id="KN831768">
    <property type="protein sequence ID" value="KIM49811.1"/>
    <property type="molecule type" value="Genomic_DNA"/>
</dbReference>
<feature type="transmembrane region" description="Helical" evidence="1">
    <location>
        <begin position="96"/>
        <end position="117"/>
    </location>
</feature>
<dbReference type="HOGENOM" id="CLU_046025_2_1_1"/>
<evidence type="ECO:0000256" key="1">
    <source>
        <dbReference type="SAM" id="Phobius"/>
    </source>
</evidence>
<feature type="transmembrane region" description="Helical" evidence="1">
    <location>
        <begin position="242"/>
        <end position="263"/>
    </location>
</feature>
<evidence type="ECO:0000313" key="4">
    <source>
        <dbReference type="Proteomes" id="UP000053424"/>
    </source>
</evidence>
<name>A0A0C3D112_HEBCY</name>
<feature type="transmembrane region" description="Helical" evidence="1">
    <location>
        <begin position="215"/>
        <end position="236"/>
    </location>
</feature>
<dbReference type="PANTHER" id="PTHR40465:SF1">
    <property type="entry name" value="DUF6534 DOMAIN-CONTAINING PROTEIN"/>
    <property type="match status" value="1"/>
</dbReference>
<keyword evidence="4" id="KW-1185">Reference proteome</keyword>
<dbReference type="Proteomes" id="UP000053424">
    <property type="component" value="Unassembled WGS sequence"/>
</dbReference>
<evidence type="ECO:0000313" key="3">
    <source>
        <dbReference type="EMBL" id="KIM49811.1"/>
    </source>
</evidence>
<dbReference type="OrthoDB" id="2536347at2759"/>
<dbReference type="Pfam" id="PF20152">
    <property type="entry name" value="DUF6534"/>
    <property type="match status" value="1"/>
</dbReference>
<feature type="domain" description="DUF6534" evidence="2">
    <location>
        <begin position="180"/>
        <end position="266"/>
    </location>
</feature>
<evidence type="ECO:0000259" key="2">
    <source>
        <dbReference type="Pfam" id="PF20152"/>
    </source>
</evidence>
<proteinExistence type="predicted"/>
<dbReference type="AlphaFoldDB" id="A0A0C3D112"/>
<sequence>MDPNAPPFVAPQELSKLSGPQLLTVLLKSGLIGVLSVQESTDMYSLAFPKDRVYMRCLVYGVYFLQLVQSVLVIKTGYWIFVTSFGDVAVFDRIDMLWLSVPVISSISTCLIQGFYAHRISILAQSKKMPGVIVALSFIQLGGGIAVGVHAQLKKFYSLLDTPQTVVLEATSTIMWNIGSVLCDTLIAVCMTYYLSRFDTTIRETKIMTKKIIRLTIETGSLTAAIAIVCLSLVLFPPGTTYYYQVPMGIIGNVYANSMLLLINSRIQFSPEKMPQMVISTARFGTCES</sequence>
<keyword evidence="1" id="KW-0812">Transmembrane</keyword>
<feature type="transmembrane region" description="Helical" evidence="1">
    <location>
        <begin position="173"/>
        <end position="195"/>
    </location>
</feature>
<dbReference type="InterPro" id="IPR045339">
    <property type="entry name" value="DUF6534"/>
</dbReference>